<keyword evidence="9" id="KW-0175">Coiled coil</keyword>
<dbReference type="InterPro" id="IPR043157">
    <property type="entry name" value="Dynein_AAA1S"/>
</dbReference>
<dbReference type="GO" id="GO:0007018">
    <property type="term" value="P:microtubule-based movement"/>
    <property type="evidence" value="ECO:0007669"/>
    <property type="project" value="InterPro"/>
</dbReference>
<evidence type="ECO:0000256" key="2">
    <source>
        <dbReference type="ARBA" id="ARBA00008887"/>
    </source>
</evidence>
<dbReference type="GO" id="GO:0005874">
    <property type="term" value="C:microtubule"/>
    <property type="evidence" value="ECO:0007669"/>
    <property type="project" value="UniProtKB-KW"/>
</dbReference>
<keyword evidence="8" id="KW-0243">Dynein</keyword>
<keyword evidence="10" id="KW-0969">Cilium</keyword>
<dbReference type="Gene3D" id="3.40.50.300">
    <property type="entry name" value="P-loop containing nucleotide triphosphate hydrolases"/>
    <property type="match status" value="1"/>
</dbReference>
<evidence type="ECO:0000256" key="11">
    <source>
        <dbReference type="ARBA" id="ARBA00023175"/>
    </source>
</evidence>
<dbReference type="PANTHER" id="PTHR46532:SF11">
    <property type="entry name" value="DYNEIN AXONEMAL HEAVY CHAIN 12"/>
    <property type="match status" value="1"/>
</dbReference>
<dbReference type="PANTHER" id="PTHR46532">
    <property type="entry name" value="MALE FERTILITY FACTOR KL5"/>
    <property type="match status" value="1"/>
</dbReference>
<organism evidence="15 16">
    <name type="scientific">Scyliorhinus torazame</name>
    <name type="common">Cloudy catshark</name>
    <name type="synonym">Catulus torazame</name>
    <dbReference type="NCBI Taxonomy" id="75743"/>
    <lineage>
        <taxon>Eukaryota</taxon>
        <taxon>Metazoa</taxon>
        <taxon>Chordata</taxon>
        <taxon>Craniata</taxon>
        <taxon>Vertebrata</taxon>
        <taxon>Chondrichthyes</taxon>
        <taxon>Elasmobranchii</taxon>
        <taxon>Galeomorphii</taxon>
        <taxon>Galeoidea</taxon>
        <taxon>Carcharhiniformes</taxon>
        <taxon>Scyliorhinidae</taxon>
        <taxon>Scyliorhinus</taxon>
    </lineage>
</organism>
<comment type="similarity">
    <text evidence="2">Belongs to the dynein heavy chain family.</text>
</comment>
<dbReference type="FunFam" id="1.10.8.710:FF:000003">
    <property type="entry name" value="Dynein axonemal heavy chain 5"/>
    <property type="match status" value="1"/>
</dbReference>
<dbReference type="FunFam" id="3.40.50.300:FF:000044">
    <property type="entry name" value="Dynein heavy chain 5, axonemal"/>
    <property type="match status" value="1"/>
</dbReference>
<evidence type="ECO:0000256" key="5">
    <source>
        <dbReference type="ARBA" id="ARBA00022737"/>
    </source>
</evidence>
<evidence type="ECO:0000256" key="1">
    <source>
        <dbReference type="ARBA" id="ARBA00004430"/>
    </source>
</evidence>
<dbReference type="AlphaFoldDB" id="A0A401PVM4"/>
<dbReference type="Proteomes" id="UP000288216">
    <property type="component" value="Unassembled WGS sequence"/>
</dbReference>
<gene>
    <name evidence="15" type="ORF">scyTo_0016650</name>
</gene>
<dbReference type="GO" id="GO:0045505">
    <property type="term" value="F:dynein intermediate chain binding"/>
    <property type="evidence" value="ECO:0007669"/>
    <property type="project" value="InterPro"/>
</dbReference>
<dbReference type="GO" id="GO:0051959">
    <property type="term" value="F:dynein light intermediate chain binding"/>
    <property type="evidence" value="ECO:0007669"/>
    <property type="project" value="InterPro"/>
</dbReference>
<evidence type="ECO:0000256" key="10">
    <source>
        <dbReference type="ARBA" id="ARBA00023069"/>
    </source>
</evidence>
<dbReference type="InterPro" id="IPR027417">
    <property type="entry name" value="P-loop_NTPase"/>
</dbReference>
<keyword evidence="11" id="KW-0505">Motor protein</keyword>
<keyword evidence="13" id="KW-0966">Cell projection</keyword>
<comment type="subcellular location">
    <subcellularLocation>
        <location evidence="1">Cytoplasm</location>
        <location evidence="1">Cytoskeleton</location>
        <location evidence="1">Cilium axoneme</location>
    </subcellularLocation>
</comment>
<evidence type="ECO:0000256" key="3">
    <source>
        <dbReference type="ARBA" id="ARBA00022490"/>
    </source>
</evidence>
<keyword evidence="4" id="KW-0493">Microtubule</keyword>
<keyword evidence="7" id="KW-0067">ATP-binding</keyword>
<dbReference type="Pfam" id="PF12774">
    <property type="entry name" value="AAA_6"/>
    <property type="match status" value="1"/>
</dbReference>
<dbReference type="InterPro" id="IPR035699">
    <property type="entry name" value="AAA_6"/>
</dbReference>
<evidence type="ECO:0000256" key="8">
    <source>
        <dbReference type="ARBA" id="ARBA00023017"/>
    </source>
</evidence>
<evidence type="ECO:0000313" key="15">
    <source>
        <dbReference type="EMBL" id="GCB77176.1"/>
    </source>
</evidence>
<comment type="caution">
    <text evidence="15">The sequence shown here is derived from an EMBL/GenBank/DDBJ whole genome shotgun (WGS) entry which is preliminary data.</text>
</comment>
<evidence type="ECO:0000256" key="13">
    <source>
        <dbReference type="ARBA" id="ARBA00023273"/>
    </source>
</evidence>
<evidence type="ECO:0000256" key="6">
    <source>
        <dbReference type="ARBA" id="ARBA00022741"/>
    </source>
</evidence>
<accession>A0A401PVM4</accession>
<dbReference type="GO" id="GO:0005858">
    <property type="term" value="C:axonemal dynein complex"/>
    <property type="evidence" value="ECO:0007669"/>
    <property type="project" value="TreeGrafter"/>
</dbReference>
<keyword evidence="3" id="KW-0963">Cytoplasm</keyword>
<feature type="domain" description="Dynein heavy chain hydrolytic ATP-binding dynein motor region" evidence="14">
    <location>
        <begin position="1"/>
        <end position="235"/>
    </location>
</feature>
<name>A0A401PVM4_SCYTO</name>
<protein>
    <recommendedName>
        <fullName evidence="14">Dynein heavy chain hydrolytic ATP-binding dynein motor region domain-containing protein</fullName>
    </recommendedName>
</protein>
<evidence type="ECO:0000256" key="12">
    <source>
        <dbReference type="ARBA" id="ARBA00023212"/>
    </source>
</evidence>
<keyword evidence="12" id="KW-0206">Cytoskeleton</keyword>
<proteinExistence type="inferred from homology"/>
<dbReference type="InterPro" id="IPR026983">
    <property type="entry name" value="DHC"/>
</dbReference>
<dbReference type="SUPFAM" id="SSF52540">
    <property type="entry name" value="P-loop containing nucleoside triphosphate hydrolases"/>
    <property type="match status" value="1"/>
</dbReference>
<reference evidence="15 16" key="1">
    <citation type="journal article" date="2018" name="Nat. Ecol. Evol.">
        <title>Shark genomes provide insights into elasmobranch evolution and the origin of vertebrates.</title>
        <authorList>
            <person name="Hara Y"/>
            <person name="Yamaguchi K"/>
            <person name="Onimaru K"/>
            <person name="Kadota M"/>
            <person name="Koyanagi M"/>
            <person name="Keeley SD"/>
            <person name="Tatsumi K"/>
            <person name="Tanaka K"/>
            <person name="Motone F"/>
            <person name="Kageyama Y"/>
            <person name="Nozu R"/>
            <person name="Adachi N"/>
            <person name="Nishimura O"/>
            <person name="Nakagawa R"/>
            <person name="Tanegashima C"/>
            <person name="Kiyatake I"/>
            <person name="Matsumoto R"/>
            <person name="Murakumo K"/>
            <person name="Nishida K"/>
            <person name="Terakita A"/>
            <person name="Kuratani S"/>
            <person name="Sato K"/>
            <person name="Hyodo S Kuraku.S."/>
        </authorList>
    </citation>
    <scope>NUCLEOTIDE SEQUENCE [LARGE SCALE GENOMIC DNA]</scope>
</reference>
<dbReference type="GO" id="GO:0005524">
    <property type="term" value="F:ATP binding"/>
    <property type="evidence" value="ECO:0007669"/>
    <property type="project" value="UniProtKB-KW"/>
</dbReference>
<dbReference type="OrthoDB" id="5593012at2759"/>
<evidence type="ECO:0000259" key="14">
    <source>
        <dbReference type="Pfam" id="PF12774"/>
    </source>
</evidence>
<evidence type="ECO:0000256" key="4">
    <source>
        <dbReference type="ARBA" id="ARBA00022701"/>
    </source>
</evidence>
<sequence length="244" mass="27409">CYITLAQALWMNMGAAPAGPAGTGKTETVKDMGKALGKYVVVFNCSDQMDFRGLGRIYKGLAQSGSWGCFDEFNRIELPVLSVAAQQIYIVLMARKERKKVFIFTDGDNVALNPEFGIFITMNPGYAGRQELPENLKIQFRTVAMMVPDRQIIIRVKLASVGFMDNVLLAQKFFVLYKLCEEQLTKQVHYDFGLRNILSVLRTLGAQKRARPEDSEQTIVMRVLRDMNLSKLVSKIAILITNAL</sequence>
<feature type="non-terminal residue" evidence="15">
    <location>
        <position position="1"/>
    </location>
</feature>
<dbReference type="STRING" id="75743.A0A401PVM4"/>
<evidence type="ECO:0000256" key="9">
    <source>
        <dbReference type="ARBA" id="ARBA00023054"/>
    </source>
</evidence>
<dbReference type="Gene3D" id="1.10.8.710">
    <property type="match status" value="1"/>
</dbReference>
<dbReference type="EMBL" id="BFAA01010211">
    <property type="protein sequence ID" value="GCB77176.1"/>
    <property type="molecule type" value="Genomic_DNA"/>
</dbReference>
<dbReference type="OMA" id="RETEMFR"/>
<evidence type="ECO:0000256" key="7">
    <source>
        <dbReference type="ARBA" id="ARBA00022840"/>
    </source>
</evidence>
<keyword evidence="6" id="KW-0547">Nucleotide-binding</keyword>
<keyword evidence="5" id="KW-0677">Repeat</keyword>
<keyword evidence="16" id="KW-1185">Reference proteome</keyword>
<evidence type="ECO:0000313" key="16">
    <source>
        <dbReference type="Proteomes" id="UP000288216"/>
    </source>
</evidence>